<dbReference type="CDD" id="cd06869">
    <property type="entry name" value="PX_UP2_fungi"/>
    <property type="match status" value="1"/>
</dbReference>
<comment type="subcellular location">
    <subcellularLocation>
        <location evidence="11">Mitochondrion matrix</location>
    </subcellularLocation>
    <subcellularLocation>
        <location evidence="1 11">Nucleus</location>
    </subcellularLocation>
    <subcellularLocation>
        <location evidence="11">Cytoplasm</location>
    </subcellularLocation>
    <text evidence="11">Predominantly in the mitochondria and in the nucleus.</text>
</comment>
<keyword evidence="8 11" id="KW-0496">Mitochondrion</keyword>
<dbReference type="Gene3D" id="1.20.1250.40">
    <property type="match status" value="1"/>
</dbReference>
<dbReference type="InterPro" id="IPR036871">
    <property type="entry name" value="PX_dom_sf"/>
</dbReference>
<dbReference type="Pfam" id="PF00787">
    <property type="entry name" value="PX"/>
    <property type="match status" value="1"/>
</dbReference>
<comment type="subunit">
    <text evidence="11">Monomer.</text>
</comment>
<feature type="compositionally biased region" description="Low complexity" evidence="12">
    <location>
        <begin position="305"/>
        <end position="322"/>
    </location>
</feature>
<dbReference type="GO" id="GO:0035091">
    <property type="term" value="F:phosphatidylinositol binding"/>
    <property type="evidence" value="ECO:0007669"/>
    <property type="project" value="InterPro"/>
</dbReference>
<dbReference type="Gene3D" id="3.30.300.110">
    <property type="entry name" value="Met-10+ protein-like domains"/>
    <property type="match status" value="1"/>
</dbReference>
<keyword evidence="5 11" id="KW-0808">Transferase</keyword>
<evidence type="ECO:0000256" key="9">
    <source>
        <dbReference type="ARBA" id="ARBA00023242"/>
    </source>
</evidence>
<feature type="domain" description="PX" evidence="13">
    <location>
        <begin position="190"/>
        <end position="372"/>
    </location>
</feature>
<dbReference type="Pfam" id="PF02475">
    <property type="entry name" value="TRM5-TYW2_MTfase"/>
    <property type="match status" value="1"/>
</dbReference>
<gene>
    <name evidence="11" type="primary">TRM5</name>
    <name evidence="15" type="ORF">BDW47DRAFT_117342</name>
</gene>
<dbReference type="SUPFAM" id="SSF53335">
    <property type="entry name" value="S-adenosyl-L-methionine-dependent methyltransferases"/>
    <property type="match status" value="1"/>
</dbReference>
<dbReference type="FunFam" id="3.30.300.110:FF:000001">
    <property type="entry name" value="tRNA (guanine(37)-N1)-methyltransferase"/>
    <property type="match status" value="1"/>
</dbReference>
<feature type="region of interest" description="Disordered" evidence="12">
    <location>
        <begin position="844"/>
        <end position="883"/>
    </location>
</feature>
<comment type="function">
    <text evidence="11">Specifically methylates the N1 position of guanosine-37 in various cytoplasmic and mitochondrial tRNAs. Methylation is not dependent on the nature of the nucleoside 5' of the target nucleoside. This is the first step in the biosynthesis of wybutosine (yW), a modified base adjacent to the anticodon of tRNAs and required for accurate decoding.</text>
</comment>
<accession>A0A2I2FCG8</accession>
<dbReference type="SUPFAM" id="SSF47819">
    <property type="entry name" value="HRDC-like"/>
    <property type="match status" value="1"/>
</dbReference>
<dbReference type="Gene3D" id="3.40.50.150">
    <property type="entry name" value="Vaccinia Virus protein VP39"/>
    <property type="match status" value="1"/>
</dbReference>
<evidence type="ECO:0000256" key="5">
    <source>
        <dbReference type="ARBA" id="ARBA00022679"/>
    </source>
</evidence>
<feature type="compositionally biased region" description="Basic and acidic residues" evidence="12">
    <location>
        <begin position="872"/>
        <end position="883"/>
    </location>
</feature>
<dbReference type="PANTHER" id="PTHR47185:SF1">
    <property type="entry name" value="PX DOMAIN-CONTAINING PROTEIN YPR097W"/>
    <property type="match status" value="1"/>
</dbReference>
<name>A0A2I2FCG8_ASPCN</name>
<dbReference type="HAMAP" id="MF_03152">
    <property type="entry name" value="TRM5"/>
    <property type="match status" value="1"/>
</dbReference>
<dbReference type="GO" id="GO:0070901">
    <property type="term" value="P:mitochondrial tRNA methylation"/>
    <property type="evidence" value="ECO:0007669"/>
    <property type="project" value="UniProtKB-ARBA"/>
</dbReference>
<dbReference type="Pfam" id="PF12825">
    <property type="entry name" value="DUF3818"/>
    <property type="match status" value="1"/>
</dbReference>
<feature type="region of interest" description="Disordered" evidence="12">
    <location>
        <begin position="1078"/>
        <end position="1164"/>
    </location>
</feature>
<evidence type="ECO:0000256" key="1">
    <source>
        <dbReference type="ARBA" id="ARBA00004123"/>
    </source>
</evidence>
<dbReference type="InterPro" id="IPR024555">
    <property type="entry name" value="PX-associated"/>
</dbReference>
<protein>
    <recommendedName>
        <fullName evidence="11">tRNA (guanine(37)-N1)-methyltransferase</fullName>
        <ecNumber evidence="11">2.1.1.228</ecNumber>
    </recommendedName>
    <alternativeName>
        <fullName evidence="11">M1G-methyltransferase</fullName>
    </alternativeName>
    <alternativeName>
        <fullName evidence="11">tRNA [GM37] methyltransferase</fullName>
    </alternativeName>
    <alternativeName>
        <fullName evidence="11">tRNA methyltransferase 5</fullName>
    </alternativeName>
</protein>
<evidence type="ECO:0000256" key="12">
    <source>
        <dbReference type="SAM" id="MobiDB-lite"/>
    </source>
</evidence>
<feature type="region of interest" description="Disordered" evidence="12">
    <location>
        <begin position="244"/>
        <end position="329"/>
    </location>
</feature>
<dbReference type="InterPro" id="IPR010997">
    <property type="entry name" value="HRDC-like_sf"/>
</dbReference>
<evidence type="ECO:0000313" key="15">
    <source>
        <dbReference type="EMBL" id="PLB38323.1"/>
    </source>
</evidence>
<dbReference type="Pfam" id="PF25133">
    <property type="entry name" value="TYW2_N_2"/>
    <property type="match status" value="1"/>
</dbReference>
<keyword evidence="4 11" id="KW-0489">Methyltransferase</keyword>
<keyword evidence="16" id="KW-1185">Reference proteome</keyword>
<dbReference type="InterPro" id="IPR038324">
    <property type="entry name" value="Rpb4/RPC9_sf"/>
</dbReference>
<dbReference type="InterPro" id="IPR029063">
    <property type="entry name" value="SAM-dependent_MTases_sf"/>
</dbReference>
<dbReference type="InterPro" id="IPR005574">
    <property type="entry name" value="Rpb4/RPC9"/>
</dbReference>
<dbReference type="InterPro" id="IPR001683">
    <property type="entry name" value="PX_dom"/>
</dbReference>
<dbReference type="InterPro" id="IPR056744">
    <property type="entry name" value="TRM5/TYW2-like_N"/>
</dbReference>
<evidence type="ECO:0000256" key="11">
    <source>
        <dbReference type="HAMAP-Rule" id="MF_03152"/>
    </source>
</evidence>
<keyword evidence="3 11" id="KW-0963">Cytoplasm</keyword>
<dbReference type="GO" id="GO:0030880">
    <property type="term" value="C:RNA polymerase complex"/>
    <property type="evidence" value="ECO:0007669"/>
    <property type="project" value="InterPro"/>
</dbReference>
<evidence type="ECO:0000256" key="2">
    <source>
        <dbReference type="ARBA" id="ARBA00009775"/>
    </source>
</evidence>
<dbReference type="InterPro" id="IPR047168">
    <property type="entry name" value="LEC1-like"/>
</dbReference>
<dbReference type="GO" id="GO:0005634">
    <property type="term" value="C:nucleus"/>
    <property type="evidence" value="ECO:0007669"/>
    <property type="project" value="UniProtKB-SubCell"/>
</dbReference>
<evidence type="ECO:0000256" key="4">
    <source>
        <dbReference type="ARBA" id="ARBA00022603"/>
    </source>
</evidence>
<evidence type="ECO:0000313" key="16">
    <source>
        <dbReference type="Proteomes" id="UP000234585"/>
    </source>
</evidence>
<evidence type="ECO:0000259" key="13">
    <source>
        <dbReference type="PROSITE" id="PS50195"/>
    </source>
</evidence>
<dbReference type="EMBL" id="KZ559136">
    <property type="protein sequence ID" value="PLB38323.1"/>
    <property type="molecule type" value="Genomic_DNA"/>
</dbReference>
<evidence type="ECO:0000256" key="7">
    <source>
        <dbReference type="ARBA" id="ARBA00022694"/>
    </source>
</evidence>
<feature type="compositionally biased region" description="Polar residues" evidence="12">
    <location>
        <begin position="1138"/>
        <end position="1151"/>
    </location>
</feature>
<dbReference type="SMART" id="SM00312">
    <property type="entry name" value="PX"/>
    <property type="match status" value="1"/>
</dbReference>
<dbReference type="PROSITE" id="PS50195">
    <property type="entry name" value="PX"/>
    <property type="match status" value="1"/>
</dbReference>
<evidence type="ECO:0000256" key="8">
    <source>
        <dbReference type="ARBA" id="ARBA00023128"/>
    </source>
</evidence>
<keyword evidence="6 11" id="KW-0949">S-adenosyl-L-methionine</keyword>
<sequence length="1911" mass="217288">MTAQQHPTNGDGQTSPTIPSGQILTGKQEHYLKRELIARQVQGEIAELNSPTALRRFGAPFKSEFGEVAPVDSELPILRYIFVHHVRNFPFLDQAREKEFWQDKLQVFLESFAKKNVSSSEDRLEETKRRKLARKCEKLVELMMVSGIPTASGYEERIQFSEMEVVDRGANEKGLLVNMPEGDAIHGWDVNVAGVRMVSQRRTVRHHQHAEFILRVRRENKPDIFVARRYGDFSKLHKRLRTEFPGKPLPLLPRKNKTSTSSGWFSSVDDETSSISSVSTQSTPEEAQSNQNLAPGDHRVHRSLSRSSMRSSFGKSSNKSPRTSGEVRQDTVLFREEQRVSLRAFLRTLLQHKRVAESKSMEEFLTAQPTTLNDEELADMERRKEADGVRITEQKRFYEIARQRAAELDVYMENFRRDIVESNGLTKLFAEIKEKQTVEDLSPQYQKFAEWLRIEIAATLYHLFLAEDNSPELFAQFKRIHSLVPYTLMKNVIRIANPAAVMSGVLDLFLAQPFGSRSLLQRIFSMTLNDGIKAFQRTIDTLAEKVEDPVVCQKMKAFIDADDELKDAIRAEAVADDVDVIVAILRSDLLPQELTSEQFGKVFNAYVAWNFAVDNVDVEMQEGAQWFAQLKQLLKLYTRQRDKAMMLSIVEEPVTLQLFRDLFTIFYEPLVRVYKSANVYSSITDFAHFADDAIGVIEKCQRQDVSADPNQTVQAFIDLCERHQASFYKFVHEVHLHDNGLFGALMGWIEDILEFLRQGPKGGRLDMNALIHGARDAGEVDEHKALEEINALIQWHEDRKRWHLNKTRQKMAADGTGNEALPTFKSSDFGLDEADLEDLAISDDAASQSSDSLEEEDDLDPITAERRRRVKKQDQLRRSAGEPVKPEIKEILKLGEPFTMIITEDTGCCEHDFPSEKYQGSSFSTLVRSPAGPVGPGWSLALQLSAEADARRQATDKEPWLYACQMPQSKQCNFFLWKSDAEAREKHAVLSNSFSESAAAAARPPPSTPKTPTQTYFGASGVYDGLLTPQTDRPRYNHASPLAGARMETPSKSAKARMMSEDTDDEWVDDTAEVLGSWMDKSAPPRQPDFKAAAAAPPPPAQLSPRKTPRTDTITTPGKRKRDDIDDADPSSSIATSVATRSPWSFSSSFGDRTGRMAAPPPSAEVCLTPTPSKYRNVLATNNDPHADPSDLALRVLKILNAHDAVVPRKAEEEVIDALNQFELKMKGISRGREISRIALKQKDDQIARLNDRIEALEQILHQPPFMESPTTTSQPDNHLPPMFRPPINRAMRVLDRSFFQKTVPLSAATVFRSTDISKARGELQRNRYLLAMPRLSSIREVRGEDDVVRKCLLLREGVKYDDATTWSSKIKELVEKEVIKVQGYDLKLEYDYWNYADIIACILPEDLLVEIPQGFTQVGHVLHINLREQFVPYRFMIAEILKDKNPTIRTVIRKTEDVGAHSEFRTFPFEHLAGDKDMNVIQHEQNCEFRFDYSRVYWNSRLETEHRRLVDKFRPGEIVCDVMAGVGPFAVPAGKKKIFVWANDLNPHGWEVMQDAVKRNKVDQFVTPFNKDGRAFIPWAAKTLLESDPVTVTIQPRQRREKKGAKDAKQQEQQQQPAQPAEVFNRPTVFDHYVMNLPATAIEFLDAFPGIYAGKESLFAPHTEQRLPMVHVYCFSGHSEDERVDHVDICQRVSERIGYTITPDDCVGGSGNPEIELSIHNVRLVSPNKQMFCASFRLPREPSHHINYRYLTHLPSAIQSPTIQSTSQETKIKMSVQLPPATHRKRALPQGELEAASTLKLGADQHTHTLSLSEARLVINKVLENKRRGGKKYEEPENLTKTLDYLEVFARFKDEENIKAVERLLNSHTELEMFERSQLGISPLLLIYRNMTYIMIDIIMMRLIMDTNDI</sequence>
<dbReference type="Pfam" id="PF12828">
    <property type="entry name" value="PXB"/>
    <property type="match status" value="1"/>
</dbReference>
<feature type="domain" description="SAM-dependent methyltransferase TRM5/TYW2-type" evidence="14">
    <location>
        <begin position="1416"/>
        <end position="1741"/>
    </location>
</feature>
<feature type="binding site" evidence="11">
    <location>
        <begin position="1545"/>
        <end position="1546"/>
    </location>
    <ligand>
        <name>S-adenosyl-L-methionine</name>
        <dbReference type="ChEBI" id="CHEBI:59789"/>
    </ligand>
</feature>
<dbReference type="OrthoDB" id="2117459at2759"/>
<feature type="compositionally biased region" description="Low complexity" evidence="12">
    <location>
        <begin position="1612"/>
        <end position="1623"/>
    </location>
</feature>
<comment type="similarity">
    <text evidence="2">Belongs to the class I-like SAM-binding methyltransferase superfamily. TRM5/TYW2 family.</text>
</comment>
<dbReference type="GO" id="GO:0006352">
    <property type="term" value="P:DNA-templated transcription initiation"/>
    <property type="evidence" value="ECO:0007669"/>
    <property type="project" value="InterPro"/>
</dbReference>
<evidence type="ECO:0000259" key="14">
    <source>
        <dbReference type="PROSITE" id="PS51684"/>
    </source>
</evidence>
<keyword evidence="9 11" id="KW-0539">Nucleus</keyword>
<proteinExistence type="inferred from homology"/>
<evidence type="ECO:0000256" key="10">
    <source>
        <dbReference type="ARBA" id="ARBA00047783"/>
    </source>
</evidence>
<reference evidence="15 16" key="1">
    <citation type="submission" date="2017-12" db="EMBL/GenBank/DDBJ databases">
        <authorList>
            <consortium name="DOE Joint Genome Institute"/>
            <person name="Haridas S."/>
            <person name="Kjaerbolling I."/>
            <person name="Vesth T.C."/>
            <person name="Frisvad J.C."/>
            <person name="Nybo J.L."/>
            <person name="Theobald S."/>
            <person name="Kuo A."/>
            <person name="Bowyer P."/>
            <person name="Matsuda Y."/>
            <person name="Mondo S."/>
            <person name="Lyhne E.K."/>
            <person name="Kogle M.E."/>
            <person name="Clum A."/>
            <person name="Lipzen A."/>
            <person name="Salamov A."/>
            <person name="Ngan C.Y."/>
            <person name="Daum C."/>
            <person name="Chiniquy J."/>
            <person name="Barry K."/>
            <person name="LaButti K."/>
            <person name="Simmons B.A."/>
            <person name="Magnuson J.K."/>
            <person name="Mortensen U.H."/>
            <person name="Larsen T.O."/>
            <person name="Grigoriev I.V."/>
            <person name="Baker S.E."/>
            <person name="Andersen M.R."/>
            <person name="Nordberg H.P."/>
            <person name="Cantor M.N."/>
            <person name="Hua S.X."/>
        </authorList>
    </citation>
    <scope>NUCLEOTIDE SEQUENCE [LARGE SCALE GENOMIC DNA]</scope>
    <source>
        <strain evidence="15 16">CBS 102.13</strain>
    </source>
</reference>
<dbReference type="InterPro" id="IPR056743">
    <property type="entry name" value="TRM5-TYW2-like_MTfase"/>
</dbReference>
<feature type="compositionally biased region" description="Polar residues" evidence="12">
    <location>
        <begin position="284"/>
        <end position="293"/>
    </location>
</feature>
<comment type="similarity">
    <text evidence="11">Belongs to the TRM5 / TYW2 family.</text>
</comment>
<dbReference type="PROSITE" id="PS51684">
    <property type="entry name" value="SAM_MT_TRM5_TYW2"/>
    <property type="match status" value="1"/>
</dbReference>
<dbReference type="EC" id="2.1.1.228" evidence="11"/>
<feature type="binding site" evidence="11">
    <location>
        <position position="1637"/>
    </location>
    <ligand>
        <name>S-adenosyl-L-methionine</name>
        <dbReference type="ChEBI" id="CHEBI:59789"/>
    </ligand>
</feature>
<dbReference type="SUPFAM" id="SSF64268">
    <property type="entry name" value="PX domain"/>
    <property type="match status" value="1"/>
</dbReference>
<dbReference type="Proteomes" id="UP000234585">
    <property type="component" value="Unassembled WGS sequence"/>
</dbReference>
<organism evidence="15 16">
    <name type="scientific">Aspergillus candidus</name>
    <dbReference type="NCBI Taxonomy" id="41067"/>
    <lineage>
        <taxon>Eukaryota</taxon>
        <taxon>Fungi</taxon>
        <taxon>Dikarya</taxon>
        <taxon>Ascomycota</taxon>
        <taxon>Pezizomycotina</taxon>
        <taxon>Eurotiomycetes</taxon>
        <taxon>Eurotiomycetidae</taxon>
        <taxon>Eurotiales</taxon>
        <taxon>Aspergillaceae</taxon>
        <taxon>Aspergillus</taxon>
        <taxon>Aspergillus subgen. Circumdati</taxon>
    </lineage>
</organism>
<feature type="binding site" evidence="11">
    <location>
        <begin position="1573"/>
        <end position="1574"/>
    </location>
    <ligand>
        <name>S-adenosyl-L-methionine</name>
        <dbReference type="ChEBI" id="CHEBI:59789"/>
    </ligand>
</feature>
<dbReference type="InterPro" id="IPR025792">
    <property type="entry name" value="tRNA_Gua_MeTrfase_euk"/>
</dbReference>
<dbReference type="GO" id="GO:0052906">
    <property type="term" value="F:tRNA (guanine(37)-N1)-methyltransferase activity"/>
    <property type="evidence" value="ECO:0007669"/>
    <property type="project" value="UniProtKB-UniRule"/>
</dbReference>
<evidence type="ECO:0000256" key="6">
    <source>
        <dbReference type="ARBA" id="ARBA00022691"/>
    </source>
</evidence>
<dbReference type="PANTHER" id="PTHR47185">
    <property type="entry name" value="PX DOMAIN-CONTAINING PROTEIN YPR097W"/>
    <property type="match status" value="1"/>
</dbReference>
<feature type="region of interest" description="Disordered" evidence="12">
    <location>
        <begin position="1"/>
        <end position="23"/>
    </location>
</feature>
<feature type="binding site" evidence="11">
    <location>
        <position position="1507"/>
    </location>
    <ligand>
        <name>S-adenosyl-L-methionine</name>
        <dbReference type="ChEBI" id="CHEBI:59789"/>
    </ligand>
</feature>
<feature type="region of interest" description="Disordered" evidence="12">
    <location>
        <begin position="1029"/>
        <end position="1065"/>
    </location>
</feature>
<evidence type="ECO:0000256" key="3">
    <source>
        <dbReference type="ARBA" id="ARBA00022490"/>
    </source>
</evidence>
<dbReference type="GO" id="GO:0000166">
    <property type="term" value="F:nucleotide binding"/>
    <property type="evidence" value="ECO:0007669"/>
    <property type="project" value="InterPro"/>
</dbReference>
<dbReference type="InterPro" id="IPR024554">
    <property type="entry name" value="LEC1-like_C"/>
</dbReference>
<comment type="catalytic activity">
    <reaction evidence="10 11">
        <text>guanosine(37) in tRNA + S-adenosyl-L-methionine = N(1)-methylguanosine(37) in tRNA + S-adenosyl-L-homocysteine + H(+)</text>
        <dbReference type="Rhea" id="RHEA:36899"/>
        <dbReference type="Rhea" id="RHEA-COMP:10145"/>
        <dbReference type="Rhea" id="RHEA-COMP:10147"/>
        <dbReference type="ChEBI" id="CHEBI:15378"/>
        <dbReference type="ChEBI" id="CHEBI:57856"/>
        <dbReference type="ChEBI" id="CHEBI:59789"/>
        <dbReference type="ChEBI" id="CHEBI:73542"/>
        <dbReference type="ChEBI" id="CHEBI:74269"/>
        <dbReference type="EC" id="2.1.1.228"/>
    </reaction>
</comment>
<keyword evidence="7 11" id="KW-0819">tRNA processing</keyword>
<dbReference type="InterPro" id="IPR030382">
    <property type="entry name" value="MeTrfase_TRM5/TYW2"/>
</dbReference>
<feature type="region of interest" description="Disordered" evidence="12">
    <location>
        <begin position="1592"/>
        <end position="1623"/>
    </location>
</feature>
<dbReference type="STRING" id="41067.A0A2I2FCG8"/>
<dbReference type="Gene3D" id="3.30.1520.10">
    <property type="entry name" value="Phox-like domain"/>
    <property type="match status" value="1"/>
</dbReference>
<dbReference type="Pfam" id="PF03874">
    <property type="entry name" value="RNA_pol_Rpb4"/>
    <property type="match status" value="1"/>
</dbReference>
<dbReference type="GO" id="GO:0005759">
    <property type="term" value="C:mitochondrial matrix"/>
    <property type="evidence" value="ECO:0007669"/>
    <property type="project" value="UniProtKB-SubCell"/>
</dbReference>
<feature type="compositionally biased region" description="Low complexity" evidence="12">
    <location>
        <begin position="273"/>
        <end position="283"/>
    </location>
</feature>